<dbReference type="Pfam" id="PF00580">
    <property type="entry name" value="UvrD-helicase"/>
    <property type="match status" value="1"/>
</dbReference>
<dbReference type="GO" id="GO:0005829">
    <property type="term" value="C:cytosol"/>
    <property type="evidence" value="ECO:0007669"/>
    <property type="project" value="TreeGrafter"/>
</dbReference>
<dbReference type="Proteomes" id="UP000178349">
    <property type="component" value="Unassembled WGS sequence"/>
</dbReference>
<evidence type="ECO:0000256" key="5">
    <source>
        <dbReference type="PROSITE-ProRule" id="PRU00560"/>
    </source>
</evidence>
<reference evidence="7 8" key="1">
    <citation type="journal article" date="2016" name="Nat. Commun.">
        <title>Thousands of microbial genomes shed light on interconnected biogeochemical processes in an aquifer system.</title>
        <authorList>
            <person name="Anantharaman K."/>
            <person name="Brown C.T."/>
            <person name="Hug L.A."/>
            <person name="Sharon I."/>
            <person name="Castelle C.J."/>
            <person name="Probst A.J."/>
            <person name="Thomas B.C."/>
            <person name="Singh A."/>
            <person name="Wilkins M.J."/>
            <person name="Karaoz U."/>
            <person name="Brodie E.L."/>
            <person name="Williams K.H."/>
            <person name="Hubbard S.S."/>
            <person name="Banfield J.F."/>
        </authorList>
    </citation>
    <scope>NUCLEOTIDE SEQUENCE [LARGE SCALE GENOMIC DNA]</scope>
</reference>
<dbReference type="InterPro" id="IPR000212">
    <property type="entry name" value="DNA_helicase_UvrD/REP"/>
</dbReference>
<evidence type="ECO:0000313" key="8">
    <source>
        <dbReference type="Proteomes" id="UP000178349"/>
    </source>
</evidence>
<dbReference type="AlphaFoldDB" id="A0A1F6NQU9"/>
<name>A0A1F6NQU9_9BACT</name>
<keyword evidence="3 5" id="KW-0347">Helicase</keyword>
<dbReference type="GO" id="GO:0003677">
    <property type="term" value="F:DNA binding"/>
    <property type="evidence" value="ECO:0007669"/>
    <property type="project" value="InterPro"/>
</dbReference>
<dbReference type="InterPro" id="IPR027417">
    <property type="entry name" value="P-loop_NTPase"/>
</dbReference>
<dbReference type="PROSITE" id="PS51198">
    <property type="entry name" value="UVRD_HELICASE_ATP_BIND"/>
    <property type="match status" value="1"/>
</dbReference>
<proteinExistence type="predicted"/>
<evidence type="ECO:0000256" key="2">
    <source>
        <dbReference type="ARBA" id="ARBA00022801"/>
    </source>
</evidence>
<feature type="binding site" evidence="5">
    <location>
        <begin position="141"/>
        <end position="148"/>
    </location>
    <ligand>
        <name>ATP</name>
        <dbReference type="ChEBI" id="CHEBI:30616"/>
    </ligand>
</feature>
<dbReference type="PANTHER" id="PTHR11070">
    <property type="entry name" value="UVRD / RECB / PCRA DNA HELICASE FAMILY MEMBER"/>
    <property type="match status" value="1"/>
</dbReference>
<evidence type="ECO:0000259" key="6">
    <source>
        <dbReference type="PROSITE" id="PS51198"/>
    </source>
</evidence>
<dbReference type="InterPro" id="IPR014016">
    <property type="entry name" value="UvrD-like_ATP-bd"/>
</dbReference>
<comment type="caution">
    <text evidence="7">The sequence shown here is derived from an EMBL/GenBank/DDBJ whole genome shotgun (WGS) entry which is preliminary data.</text>
</comment>
<dbReference type="SUPFAM" id="SSF52540">
    <property type="entry name" value="P-loop containing nucleoside triphosphate hydrolases"/>
    <property type="match status" value="1"/>
</dbReference>
<feature type="domain" description="UvrD-like helicase ATP-binding" evidence="6">
    <location>
        <begin position="120"/>
        <end position="395"/>
    </location>
</feature>
<dbReference type="GO" id="GO:0043138">
    <property type="term" value="F:3'-5' DNA helicase activity"/>
    <property type="evidence" value="ECO:0007669"/>
    <property type="project" value="TreeGrafter"/>
</dbReference>
<keyword evidence="4 5" id="KW-0067">ATP-binding</keyword>
<evidence type="ECO:0000256" key="1">
    <source>
        <dbReference type="ARBA" id="ARBA00022741"/>
    </source>
</evidence>
<organism evidence="7 8">
    <name type="scientific">Candidatus Magasanikbacteria bacterium RIFOXYC12_FULL_33_11</name>
    <dbReference type="NCBI Taxonomy" id="1798701"/>
    <lineage>
        <taxon>Bacteria</taxon>
        <taxon>Candidatus Magasanikiibacteriota</taxon>
    </lineage>
</organism>
<dbReference type="PANTHER" id="PTHR11070:SF17">
    <property type="entry name" value="DNA HELICASE IV"/>
    <property type="match status" value="1"/>
</dbReference>
<sequence length="541" mass="63224">MNKEKLEELKLMQESPYFNKCEINDEKIFIGKFSLSEQNIYSWISPIAKIRFEHPGEVNYILPDKTEKIGMMQSKDQYMIVDGKIIYLSIETLDNPRELVYQDYFSNQKKSFILPEIVAQMEKAQDSVIRANYKNALLISGPAGSGKTTLALHRVAYLLQSPDVADRFHPSKILILVQDTGTKEYFSHLLPELGIKNVTIRTFADWAMSVLDLQNYNYQNHVDIDEEDRDYLEYYKLQSLLNFPEQKFSSNVFALLEKIYQNLPNKYLEIINYQKENKILDRIDLTILLQIFKKTHGNITINQEYYQLKKRGASLKKVGRFPAFYDLIIFDEFQNYLPTQIKIIKSCLNPDNNAVMYVGDMNQKTQLGTITDWSEIGENLKDERKVVLNKVYRNSKQILEYIQKLGYKIIIPDNIKEGTQVIEKNFENIDEEIKYVKENLQTKVVTGILARNKKHLQQYKIEFKKEKNIHILSMDEIQGLEFDTVFLVGINKEDILSANKIELVDLKKEKEKIDKDLLYVALTRATNNLFVLGSEKLSKIF</sequence>
<keyword evidence="1 5" id="KW-0547">Nucleotide-binding</keyword>
<evidence type="ECO:0000256" key="3">
    <source>
        <dbReference type="ARBA" id="ARBA00022806"/>
    </source>
</evidence>
<dbReference type="EMBL" id="MFQW01000027">
    <property type="protein sequence ID" value="OGH86245.1"/>
    <property type="molecule type" value="Genomic_DNA"/>
</dbReference>
<gene>
    <name evidence="7" type="ORF">A2493_00045</name>
</gene>
<evidence type="ECO:0000256" key="4">
    <source>
        <dbReference type="ARBA" id="ARBA00022840"/>
    </source>
</evidence>
<accession>A0A1F6NQU9</accession>
<dbReference type="GO" id="GO:0000725">
    <property type="term" value="P:recombinational repair"/>
    <property type="evidence" value="ECO:0007669"/>
    <property type="project" value="TreeGrafter"/>
</dbReference>
<dbReference type="GO" id="GO:0016787">
    <property type="term" value="F:hydrolase activity"/>
    <property type="evidence" value="ECO:0007669"/>
    <property type="project" value="UniProtKB-UniRule"/>
</dbReference>
<evidence type="ECO:0000313" key="7">
    <source>
        <dbReference type="EMBL" id="OGH86245.1"/>
    </source>
</evidence>
<dbReference type="Gene3D" id="3.40.50.300">
    <property type="entry name" value="P-loop containing nucleotide triphosphate hydrolases"/>
    <property type="match status" value="2"/>
</dbReference>
<keyword evidence="2 5" id="KW-0378">Hydrolase</keyword>
<protein>
    <recommendedName>
        <fullName evidence="6">UvrD-like helicase ATP-binding domain-containing protein</fullName>
    </recommendedName>
</protein>
<dbReference type="GO" id="GO:0005524">
    <property type="term" value="F:ATP binding"/>
    <property type="evidence" value="ECO:0007669"/>
    <property type="project" value="UniProtKB-UniRule"/>
</dbReference>